<evidence type="ECO:0000313" key="3">
    <source>
        <dbReference type="Proteomes" id="UP000184041"/>
    </source>
</evidence>
<dbReference type="AlphaFoldDB" id="A0A1M5G0D7"/>
<name>A0A1M5G0D7_9BACT</name>
<keyword evidence="1" id="KW-1133">Transmembrane helix</keyword>
<gene>
    <name evidence="2" type="ORF">SAMN05443144_11633</name>
</gene>
<dbReference type="Proteomes" id="UP000184041">
    <property type="component" value="Unassembled WGS sequence"/>
</dbReference>
<sequence>MMIIAIIIDMVESMYMQLACQVKIPILIHYVGFFLFLGVKIVKIMGRRVKK</sequence>
<evidence type="ECO:0000256" key="1">
    <source>
        <dbReference type="SAM" id="Phobius"/>
    </source>
</evidence>
<protein>
    <submittedName>
        <fullName evidence="2">Uncharacterized protein</fullName>
    </submittedName>
</protein>
<reference evidence="2 3" key="1">
    <citation type="submission" date="2016-11" db="EMBL/GenBank/DDBJ databases">
        <authorList>
            <person name="Jaros S."/>
            <person name="Januszkiewicz K."/>
            <person name="Wedrychowicz H."/>
        </authorList>
    </citation>
    <scope>NUCLEOTIDE SEQUENCE [LARGE SCALE GENOMIC DNA]</scope>
    <source>
        <strain evidence="2 3">DSM 21986</strain>
    </source>
</reference>
<evidence type="ECO:0000313" key="2">
    <source>
        <dbReference type="EMBL" id="SHF96921.1"/>
    </source>
</evidence>
<keyword evidence="1" id="KW-0812">Transmembrane</keyword>
<organism evidence="2 3">
    <name type="scientific">Fodinibius roseus</name>
    <dbReference type="NCBI Taxonomy" id="1194090"/>
    <lineage>
        <taxon>Bacteria</taxon>
        <taxon>Pseudomonadati</taxon>
        <taxon>Balneolota</taxon>
        <taxon>Balneolia</taxon>
        <taxon>Balneolales</taxon>
        <taxon>Balneolaceae</taxon>
        <taxon>Fodinibius</taxon>
    </lineage>
</organism>
<accession>A0A1M5G0D7</accession>
<keyword evidence="1" id="KW-0472">Membrane</keyword>
<feature type="transmembrane region" description="Helical" evidence="1">
    <location>
        <begin position="24"/>
        <end position="42"/>
    </location>
</feature>
<proteinExistence type="predicted"/>
<dbReference type="EMBL" id="FQUS01000016">
    <property type="protein sequence ID" value="SHF96921.1"/>
    <property type="molecule type" value="Genomic_DNA"/>
</dbReference>
<keyword evidence="3" id="KW-1185">Reference proteome</keyword>